<evidence type="ECO:0000256" key="3">
    <source>
        <dbReference type="ARBA" id="ARBA00022692"/>
    </source>
</evidence>
<accession>A0A081P9P6</accession>
<comment type="similarity">
    <text evidence="2">Belongs to the EamA transporter family.</text>
</comment>
<feature type="transmembrane region" description="Helical" evidence="6">
    <location>
        <begin position="179"/>
        <end position="203"/>
    </location>
</feature>
<organism evidence="8 9">
    <name type="scientific">Paenibacillus tyrfis</name>
    <dbReference type="NCBI Taxonomy" id="1501230"/>
    <lineage>
        <taxon>Bacteria</taxon>
        <taxon>Bacillati</taxon>
        <taxon>Bacillota</taxon>
        <taxon>Bacilli</taxon>
        <taxon>Bacillales</taxon>
        <taxon>Paenibacillaceae</taxon>
        <taxon>Paenibacillus</taxon>
    </lineage>
</organism>
<reference evidence="8 9" key="1">
    <citation type="submission" date="2014-06" db="EMBL/GenBank/DDBJ databases">
        <title>Draft genome sequence of Paenibacillus sp. MSt1.</title>
        <authorList>
            <person name="Aw Y.K."/>
            <person name="Ong K.S."/>
            <person name="Gan H.M."/>
            <person name="Lee S.M."/>
        </authorList>
    </citation>
    <scope>NUCLEOTIDE SEQUENCE [LARGE SCALE GENOMIC DNA]</scope>
    <source>
        <strain evidence="8 9">MSt1</strain>
    </source>
</reference>
<feature type="transmembrane region" description="Helical" evidence="6">
    <location>
        <begin position="151"/>
        <end position="172"/>
    </location>
</feature>
<dbReference type="PANTHER" id="PTHR32322:SF2">
    <property type="entry name" value="EAMA DOMAIN-CONTAINING PROTEIN"/>
    <property type="match status" value="1"/>
</dbReference>
<evidence type="ECO:0000256" key="6">
    <source>
        <dbReference type="SAM" id="Phobius"/>
    </source>
</evidence>
<evidence type="ECO:0000256" key="1">
    <source>
        <dbReference type="ARBA" id="ARBA00004127"/>
    </source>
</evidence>
<name>A0A081P9P6_9BACL</name>
<dbReference type="GO" id="GO:0016020">
    <property type="term" value="C:membrane"/>
    <property type="evidence" value="ECO:0007669"/>
    <property type="project" value="UniProtKB-SubCell"/>
</dbReference>
<dbReference type="AlphaFoldDB" id="A0A081P9P6"/>
<dbReference type="PANTHER" id="PTHR32322">
    <property type="entry name" value="INNER MEMBRANE TRANSPORTER"/>
    <property type="match status" value="1"/>
</dbReference>
<dbReference type="InterPro" id="IPR037185">
    <property type="entry name" value="EmrE-like"/>
</dbReference>
<dbReference type="SUPFAM" id="SSF103481">
    <property type="entry name" value="Multidrug resistance efflux transporter EmrE"/>
    <property type="match status" value="2"/>
</dbReference>
<evidence type="ECO:0000259" key="7">
    <source>
        <dbReference type="Pfam" id="PF00892"/>
    </source>
</evidence>
<evidence type="ECO:0000313" key="8">
    <source>
        <dbReference type="EMBL" id="KEQ27419.1"/>
    </source>
</evidence>
<keyword evidence="5 6" id="KW-0472">Membrane</keyword>
<dbReference type="InterPro" id="IPR000620">
    <property type="entry name" value="EamA_dom"/>
</dbReference>
<gene>
    <name evidence="8" type="ORF">ET33_19425</name>
</gene>
<comment type="subcellular location">
    <subcellularLocation>
        <location evidence="1">Endomembrane system</location>
        <topology evidence="1">Multi-pass membrane protein</topology>
    </subcellularLocation>
</comment>
<feature type="transmembrane region" description="Helical" evidence="6">
    <location>
        <begin position="245"/>
        <end position="264"/>
    </location>
</feature>
<evidence type="ECO:0000256" key="2">
    <source>
        <dbReference type="ARBA" id="ARBA00007362"/>
    </source>
</evidence>
<feature type="transmembrane region" description="Helical" evidence="6">
    <location>
        <begin position="100"/>
        <end position="118"/>
    </location>
</feature>
<dbReference type="EMBL" id="JNVM01000003">
    <property type="protein sequence ID" value="KEQ27419.1"/>
    <property type="molecule type" value="Genomic_DNA"/>
</dbReference>
<proteinExistence type="inferred from homology"/>
<feature type="transmembrane region" description="Helical" evidence="6">
    <location>
        <begin position="215"/>
        <end position="233"/>
    </location>
</feature>
<dbReference type="Proteomes" id="UP000028123">
    <property type="component" value="Unassembled WGS sequence"/>
</dbReference>
<feature type="domain" description="EamA" evidence="7">
    <location>
        <begin position="13"/>
        <end position="141"/>
    </location>
</feature>
<keyword evidence="4 6" id="KW-1133">Transmembrane helix</keyword>
<protein>
    <submittedName>
        <fullName evidence="8">Multidrug transporter</fullName>
    </submittedName>
</protein>
<evidence type="ECO:0000256" key="5">
    <source>
        <dbReference type="ARBA" id="ARBA00023136"/>
    </source>
</evidence>
<sequence>MNAAKRFPVPLPLLLVIGIVAISFSAIFVRWSNASSSVIAMYRLLLTAVILLPLLMRYRREVAQLRLSDWAGLFWSGLALGLHFLFWMESLKLTTVASSTAILSLEPVFVLIGACLFLGQRTNMLAVLSMAVAILGAAMIGWGDWGLTDEALLGDLLSLLGTAAMAVQILLAKSMLKRIPAFVFSFFVFVLAALVLAVYNVAAGLPFTGYDSREWGIFLLLAVIPTLFGHYLFNWLLKYMRPESVSMSVLGEPLGATILAYLLLGESITWMQAAAGFVLLSGVWMFLRSNERKAVAAQTGRTEMT</sequence>
<feature type="transmembrane region" description="Helical" evidence="6">
    <location>
        <begin position="270"/>
        <end position="287"/>
    </location>
</feature>
<dbReference type="Pfam" id="PF00892">
    <property type="entry name" value="EamA"/>
    <property type="match status" value="2"/>
</dbReference>
<feature type="transmembrane region" description="Helical" evidence="6">
    <location>
        <begin position="12"/>
        <end position="31"/>
    </location>
</feature>
<dbReference type="OrthoDB" id="9790852at2"/>
<keyword evidence="3 6" id="KW-0812">Transmembrane</keyword>
<feature type="transmembrane region" description="Helical" evidence="6">
    <location>
        <begin position="37"/>
        <end position="55"/>
    </location>
</feature>
<dbReference type="InterPro" id="IPR050638">
    <property type="entry name" value="AA-Vitamin_Transporters"/>
</dbReference>
<feature type="transmembrane region" description="Helical" evidence="6">
    <location>
        <begin position="67"/>
        <end position="88"/>
    </location>
</feature>
<dbReference type="RefSeq" id="WP_036676160.1">
    <property type="nucleotide sequence ID" value="NZ_JNVM01000003.1"/>
</dbReference>
<keyword evidence="9" id="KW-1185">Reference proteome</keyword>
<feature type="domain" description="EamA" evidence="7">
    <location>
        <begin position="153"/>
        <end position="287"/>
    </location>
</feature>
<feature type="transmembrane region" description="Helical" evidence="6">
    <location>
        <begin position="125"/>
        <end position="145"/>
    </location>
</feature>
<evidence type="ECO:0000256" key="4">
    <source>
        <dbReference type="ARBA" id="ARBA00022989"/>
    </source>
</evidence>
<comment type="caution">
    <text evidence="8">The sequence shown here is derived from an EMBL/GenBank/DDBJ whole genome shotgun (WGS) entry which is preliminary data.</text>
</comment>
<evidence type="ECO:0000313" key="9">
    <source>
        <dbReference type="Proteomes" id="UP000028123"/>
    </source>
</evidence>
<dbReference type="eggNOG" id="COG0697">
    <property type="taxonomic scope" value="Bacteria"/>
</dbReference>